<reference evidence="2" key="1">
    <citation type="submission" date="2016-02" db="EMBL/GenBank/DDBJ databases">
        <authorList>
            <person name="Wen L."/>
            <person name="He K."/>
            <person name="Yang H."/>
        </authorList>
    </citation>
    <scope>NUCLEOTIDE SEQUENCE [LARGE SCALE GENOMIC DNA]</scope>
    <source>
        <strain evidence="2">JCM 15929</strain>
    </source>
</reference>
<evidence type="ECO:0000313" key="2">
    <source>
        <dbReference type="Proteomes" id="UP000070258"/>
    </source>
</evidence>
<accession>A0A138AU05</accession>
<dbReference type="Proteomes" id="UP000070258">
    <property type="component" value="Unassembled WGS sequence"/>
</dbReference>
<organism evidence="1 2">
    <name type="scientific">Tsukamurella pseudospumae</name>
    <dbReference type="NCBI Taxonomy" id="239498"/>
    <lineage>
        <taxon>Bacteria</taxon>
        <taxon>Bacillati</taxon>
        <taxon>Actinomycetota</taxon>
        <taxon>Actinomycetes</taxon>
        <taxon>Mycobacteriales</taxon>
        <taxon>Tsukamurellaceae</taxon>
        <taxon>Tsukamurella</taxon>
    </lineage>
</organism>
<sequence>MSSTAPDTPADHLTPVTDAARILGGSPALYVALLRGGIIEGSLIDGEWHVDTGTVGAALAVRGCARSEGAITRATCDDAAQGHPARMVGGAA</sequence>
<dbReference type="EMBL" id="LSRF01000009">
    <property type="protein sequence ID" value="KXP13914.1"/>
    <property type="molecule type" value="Genomic_DNA"/>
</dbReference>
<gene>
    <name evidence="1" type="ORF">AXK60_22690</name>
</gene>
<proteinExistence type="predicted"/>
<dbReference type="STRING" id="239498.AXK60_22690"/>
<name>A0A138AU05_9ACTN</name>
<protein>
    <submittedName>
        <fullName evidence="1">Uncharacterized protein</fullName>
    </submittedName>
</protein>
<evidence type="ECO:0000313" key="1">
    <source>
        <dbReference type="EMBL" id="KXP13914.1"/>
    </source>
</evidence>
<dbReference type="AlphaFoldDB" id="A0A138AU05"/>
<dbReference type="OrthoDB" id="9987591at2"/>
<comment type="caution">
    <text evidence="1">The sequence shown here is derived from an EMBL/GenBank/DDBJ whole genome shotgun (WGS) entry which is preliminary data.</text>
</comment>
<dbReference type="RefSeq" id="WP_068570350.1">
    <property type="nucleotide sequence ID" value="NZ_LSRF01000009.1"/>
</dbReference>